<dbReference type="Pfam" id="PF21117">
    <property type="entry name" value="MRB1590_C"/>
    <property type="match status" value="1"/>
</dbReference>
<evidence type="ECO:0000259" key="3">
    <source>
        <dbReference type="Pfam" id="PF21117"/>
    </source>
</evidence>
<evidence type="ECO:0000259" key="2">
    <source>
        <dbReference type="Pfam" id="PF20446"/>
    </source>
</evidence>
<protein>
    <submittedName>
        <fullName evidence="4">ABC-class ATPase</fullName>
    </submittedName>
</protein>
<dbReference type="Proteomes" id="UP000294678">
    <property type="component" value="Unassembled WGS sequence"/>
</dbReference>
<sequence>MYNLEILLNQIDGMGYKGYKDIKGSYDFKEYILNIINVQGDPFASPSFFEIEIDIKNLKLPMEVFKEDIKIATEDFLLREISKNIKRINTNQIGSGKSGHIYILKPSNKILKRSAIEIIKKKLSIKFYVGLPAKGRRILGREAIKIIFEKLPGIYKIIKNVNIEKLKNHINLYRNIQKIREYLKKNNYILFIANDSILPRESSISEKPMKNAIKFQSPKELEIEIPLDKNKIIKGMGIKEGITVITGGGFHGKTTLLEAIEMGIYNHIYGDGREYVITREDAIKIKAENGRFINNTNISSFIQNLPNKKDTEKFFTENASGSTSQAANIIEALEIGSRFFLIDEDTTATNFMIRDDFIKKIIADNKEPIRPFIENIKALKEQNDTSVIMIVGSLSEYFKIADTVLMLDEYRVKNITNKVKKILVDDVMHKNNKIIVTDRKLNIEYCRNIVFNNKFKIKNKGFDELNFGNYNIDFRNIEQIVEEGQIIFIGELIKRIFKRKNQTESLYNILNSLENRLENENISEILNAKSGKYCGIRKYEIAMAINRLREQIIK</sequence>
<dbReference type="PANTHER" id="PTHR38149:SF1">
    <property type="entry name" value="ATPASE"/>
    <property type="match status" value="1"/>
</dbReference>
<dbReference type="InterPro" id="IPR046834">
    <property type="entry name" value="ABC_ATPase_C"/>
</dbReference>
<dbReference type="Gene3D" id="3.40.50.300">
    <property type="entry name" value="P-loop containing nucleotide triphosphate hydrolases"/>
    <property type="match status" value="1"/>
</dbReference>
<name>A0AA46DZK9_9FUSO</name>
<dbReference type="EMBL" id="SOBG01000002">
    <property type="protein sequence ID" value="TDT71887.1"/>
    <property type="molecule type" value="Genomic_DNA"/>
</dbReference>
<evidence type="ECO:0000313" key="4">
    <source>
        <dbReference type="EMBL" id="TDT71887.1"/>
    </source>
</evidence>
<keyword evidence="5" id="KW-1185">Reference proteome</keyword>
<proteinExistence type="predicted"/>
<feature type="domain" description="MRB1590-like C-terminal" evidence="3">
    <location>
        <begin position="456"/>
        <end position="550"/>
    </location>
</feature>
<reference evidence="4 5" key="1">
    <citation type="submission" date="2019-03" db="EMBL/GenBank/DDBJ databases">
        <title>Genomic Encyclopedia of Type Strains, Phase IV (KMG-IV): sequencing the most valuable type-strain genomes for metagenomic binning, comparative biology and taxonomic classification.</title>
        <authorList>
            <person name="Goeker M."/>
        </authorList>
    </citation>
    <scope>NUCLEOTIDE SEQUENCE [LARGE SCALE GENOMIC DNA]</scope>
    <source>
        <strain evidence="4 5">DSM 100055</strain>
    </source>
</reference>
<dbReference type="InterPro" id="IPR019195">
    <property type="entry name" value="ABC_ATPase_put"/>
</dbReference>
<evidence type="ECO:0000313" key="5">
    <source>
        <dbReference type="Proteomes" id="UP000294678"/>
    </source>
</evidence>
<dbReference type="AlphaFoldDB" id="A0AA46DZK9"/>
<feature type="domain" description="ATPase of the ABC class C-terminal" evidence="1">
    <location>
        <begin position="163"/>
        <end position="431"/>
    </location>
</feature>
<dbReference type="InterPro" id="IPR046833">
    <property type="entry name" value="ABC_N"/>
</dbReference>
<dbReference type="InterPro" id="IPR027417">
    <property type="entry name" value="P-loop_NTPase"/>
</dbReference>
<organism evidence="4 5">
    <name type="scientific">Hypnocyclicus thermotrophus</name>
    <dbReference type="NCBI Taxonomy" id="1627895"/>
    <lineage>
        <taxon>Bacteria</taxon>
        <taxon>Fusobacteriati</taxon>
        <taxon>Fusobacteriota</taxon>
        <taxon>Fusobacteriia</taxon>
        <taxon>Fusobacteriales</taxon>
        <taxon>Fusobacteriaceae</taxon>
        <taxon>Hypnocyclicus</taxon>
    </lineage>
</organism>
<dbReference type="Pfam" id="PF20446">
    <property type="entry name" value="ABC_N"/>
    <property type="match status" value="1"/>
</dbReference>
<dbReference type="InterPro" id="IPR049069">
    <property type="entry name" value="MRB1590-like_C"/>
</dbReference>
<accession>A0AA46DZK9</accession>
<dbReference type="PANTHER" id="PTHR38149">
    <property type="entry name" value="ATPASE"/>
    <property type="match status" value="1"/>
</dbReference>
<feature type="domain" description="ATPase of the ABC class N-terminal" evidence="2">
    <location>
        <begin position="3"/>
        <end position="155"/>
    </location>
</feature>
<evidence type="ECO:0000259" key="1">
    <source>
        <dbReference type="Pfam" id="PF09818"/>
    </source>
</evidence>
<dbReference type="RefSeq" id="WP_134112481.1">
    <property type="nucleotide sequence ID" value="NZ_SOBG01000002.1"/>
</dbReference>
<dbReference type="Pfam" id="PF09818">
    <property type="entry name" value="ABC_ATPase"/>
    <property type="match status" value="1"/>
</dbReference>
<gene>
    <name evidence="4" type="ORF">EV215_0579</name>
</gene>
<comment type="caution">
    <text evidence="4">The sequence shown here is derived from an EMBL/GenBank/DDBJ whole genome shotgun (WGS) entry which is preliminary data.</text>
</comment>
<dbReference type="SUPFAM" id="SSF52540">
    <property type="entry name" value="P-loop containing nucleoside triphosphate hydrolases"/>
    <property type="match status" value="1"/>
</dbReference>